<protein>
    <submittedName>
        <fullName evidence="1">Uncharacterized protein</fullName>
    </submittedName>
</protein>
<accession>X1ISQ5</accession>
<name>X1ISQ5_9ZZZZ</name>
<gene>
    <name evidence="1" type="ORF">S03H2_43669</name>
</gene>
<evidence type="ECO:0000313" key="1">
    <source>
        <dbReference type="EMBL" id="GAH72300.1"/>
    </source>
</evidence>
<reference evidence="1" key="1">
    <citation type="journal article" date="2014" name="Front. Microbiol.">
        <title>High frequency of phylogenetically diverse reductive dehalogenase-homologous genes in deep subseafloor sedimentary metagenomes.</title>
        <authorList>
            <person name="Kawai M."/>
            <person name="Futagami T."/>
            <person name="Toyoda A."/>
            <person name="Takaki Y."/>
            <person name="Nishi S."/>
            <person name="Hori S."/>
            <person name="Arai W."/>
            <person name="Tsubouchi T."/>
            <person name="Morono Y."/>
            <person name="Uchiyama I."/>
            <person name="Ito T."/>
            <person name="Fujiyama A."/>
            <person name="Inagaki F."/>
            <person name="Takami H."/>
        </authorList>
    </citation>
    <scope>NUCLEOTIDE SEQUENCE</scope>
    <source>
        <strain evidence="1">Expedition CK06-06</strain>
    </source>
</reference>
<comment type="caution">
    <text evidence="1">The sequence shown here is derived from an EMBL/GenBank/DDBJ whole genome shotgun (WGS) entry which is preliminary data.</text>
</comment>
<dbReference type="AlphaFoldDB" id="X1ISQ5"/>
<dbReference type="EMBL" id="BARU01027268">
    <property type="protein sequence ID" value="GAH72300.1"/>
    <property type="molecule type" value="Genomic_DNA"/>
</dbReference>
<sequence>IEVTDTLFKVAESCGVEITEIGSPGLNDEALEGLTCSVLMLTVKAEGSVLKLVNFILGLSDEFPTGVVEAVDINVPEVTEEEEEAEPPSVNLELHIHTYEGE</sequence>
<organism evidence="1">
    <name type="scientific">marine sediment metagenome</name>
    <dbReference type="NCBI Taxonomy" id="412755"/>
    <lineage>
        <taxon>unclassified sequences</taxon>
        <taxon>metagenomes</taxon>
        <taxon>ecological metagenomes</taxon>
    </lineage>
</organism>
<feature type="non-terminal residue" evidence="1">
    <location>
        <position position="1"/>
    </location>
</feature>
<proteinExistence type="predicted"/>